<feature type="coiled-coil region" evidence="1">
    <location>
        <begin position="74"/>
        <end position="126"/>
    </location>
</feature>
<dbReference type="Proteomes" id="UP000475862">
    <property type="component" value="Unassembled WGS sequence"/>
</dbReference>
<reference evidence="4 5" key="1">
    <citation type="submission" date="2019-08" db="EMBL/GenBank/DDBJ databases">
        <title>The genome of the soybean aphid Biotype 1, its phylome, world population structure and adaptation to the North American continent.</title>
        <authorList>
            <person name="Giordano R."/>
            <person name="Donthu R.K."/>
            <person name="Hernandez A.G."/>
            <person name="Wright C.L."/>
            <person name="Zimin A.V."/>
        </authorList>
    </citation>
    <scope>NUCLEOTIDE SEQUENCE [LARGE SCALE GENOMIC DNA]</scope>
    <source>
        <tissue evidence="4">Whole aphids</tissue>
    </source>
</reference>
<dbReference type="AlphaFoldDB" id="A0A6G0TZL4"/>
<evidence type="ECO:0000256" key="1">
    <source>
        <dbReference type="SAM" id="Coils"/>
    </source>
</evidence>
<protein>
    <submittedName>
        <fullName evidence="4">Uncharacterized protein</fullName>
    </submittedName>
</protein>
<evidence type="ECO:0000313" key="4">
    <source>
        <dbReference type="EMBL" id="KAE9540867.1"/>
    </source>
</evidence>
<proteinExistence type="predicted"/>
<feature type="region of interest" description="Disordered" evidence="2">
    <location>
        <begin position="152"/>
        <end position="198"/>
    </location>
</feature>
<sequence>MISATGRCNSGRSSAMSKECRIVNGGGGAVAGGYVNHCEQVLDDQNEMMMAASKITVAADQPVAPKSRRVYPPSSNETNKMKELNQANAMLMQEICNYKVEDKETIAELKKQVEFLTQKLAQNDAKHERFVAEIHARYDNLDVMPFTPVSSTCSSGMGDLSSAEQHDQQEQQNIKPKRRRTRQVATKQPDPGPLELNQTKRAKTRITRAKTAKIGKMQELSLITADNAYYTCLGDYDPVKNEPVSENSNSNLEVSISFVIYQVGGLRHILVGILWKALKICLMIFLKVDTIDLNYMNKKEKGNDKKNFFLHIIYLLLTFLYCSFRWDLQRIRELKRVEYLKERRYKNHPQKSNENNKEELTTLLPSPSNIKAIEITDKLPVSAFGSNLHIKKKLEMYKFCHSQWCNDGSQAPKECNIRELRSSGCSQFYDTM</sequence>
<evidence type="ECO:0000256" key="2">
    <source>
        <dbReference type="SAM" id="MobiDB-lite"/>
    </source>
</evidence>
<dbReference type="GO" id="GO:0003682">
    <property type="term" value="F:chromatin binding"/>
    <property type="evidence" value="ECO:0007669"/>
    <property type="project" value="TreeGrafter"/>
</dbReference>
<dbReference type="InterPro" id="IPR026711">
    <property type="entry name" value="Msl-1"/>
</dbReference>
<keyword evidence="3" id="KW-0472">Membrane</keyword>
<accession>A0A6G0TZL4</accession>
<dbReference type="GO" id="GO:0072487">
    <property type="term" value="C:MSL complex"/>
    <property type="evidence" value="ECO:0007669"/>
    <property type="project" value="InterPro"/>
</dbReference>
<name>A0A6G0TZL4_APHGL</name>
<dbReference type="OrthoDB" id="6022555at2759"/>
<keyword evidence="5" id="KW-1185">Reference proteome</keyword>
<dbReference type="EMBL" id="VYZN01000013">
    <property type="protein sequence ID" value="KAE9540867.1"/>
    <property type="molecule type" value="Genomic_DNA"/>
</dbReference>
<organism evidence="4 5">
    <name type="scientific">Aphis glycines</name>
    <name type="common">Soybean aphid</name>
    <dbReference type="NCBI Taxonomy" id="307491"/>
    <lineage>
        <taxon>Eukaryota</taxon>
        <taxon>Metazoa</taxon>
        <taxon>Ecdysozoa</taxon>
        <taxon>Arthropoda</taxon>
        <taxon>Hexapoda</taxon>
        <taxon>Insecta</taxon>
        <taxon>Pterygota</taxon>
        <taxon>Neoptera</taxon>
        <taxon>Paraneoptera</taxon>
        <taxon>Hemiptera</taxon>
        <taxon>Sternorrhyncha</taxon>
        <taxon>Aphidomorpha</taxon>
        <taxon>Aphidoidea</taxon>
        <taxon>Aphididae</taxon>
        <taxon>Aphidini</taxon>
        <taxon>Aphis</taxon>
        <taxon>Aphis</taxon>
    </lineage>
</organism>
<feature type="transmembrane region" description="Helical" evidence="3">
    <location>
        <begin position="269"/>
        <end position="288"/>
    </location>
</feature>
<keyword evidence="3" id="KW-1133">Transmembrane helix</keyword>
<keyword evidence="3" id="KW-0812">Transmembrane</keyword>
<keyword evidence="1" id="KW-0175">Coiled coil</keyword>
<dbReference type="PANTHER" id="PTHR21656:SF2">
    <property type="entry name" value="MALE-SPECIFIC LETHAL 1 HOMOLOG"/>
    <property type="match status" value="1"/>
</dbReference>
<evidence type="ECO:0000313" key="5">
    <source>
        <dbReference type="Proteomes" id="UP000475862"/>
    </source>
</evidence>
<feature type="transmembrane region" description="Helical" evidence="3">
    <location>
        <begin position="308"/>
        <end position="326"/>
    </location>
</feature>
<dbReference type="PANTHER" id="PTHR21656">
    <property type="entry name" value="MALE-SPECIFIC LETHAL-1 PROTEIN"/>
    <property type="match status" value="1"/>
</dbReference>
<evidence type="ECO:0000256" key="3">
    <source>
        <dbReference type="SAM" id="Phobius"/>
    </source>
</evidence>
<gene>
    <name evidence="4" type="ORF">AGLY_004112</name>
</gene>
<comment type="caution">
    <text evidence="4">The sequence shown here is derived from an EMBL/GenBank/DDBJ whole genome shotgun (WGS) entry which is preliminary data.</text>
</comment>